<protein>
    <submittedName>
        <fullName evidence="2">AlpA family phage regulatory protein</fullName>
    </submittedName>
</protein>
<dbReference type="EMBL" id="PPTF01000078">
    <property type="protein sequence ID" value="POA97179.1"/>
    <property type="molecule type" value="Genomic_DNA"/>
</dbReference>
<comment type="caution">
    <text evidence="2">The sequence shown here is derived from an EMBL/GenBank/DDBJ whole genome shotgun (WGS) entry which is preliminary data.</text>
</comment>
<dbReference type="Pfam" id="PF05930">
    <property type="entry name" value="Phage_AlpA"/>
    <property type="match status" value="1"/>
</dbReference>
<dbReference type="AlphaFoldDB" id="A0A2K4MJK8"/>
<evidence type="ECO:0000256" key="1">
    <source>
        <dbReference type="SAM" id="MobiDB-lite"/>
    </source>
</evidence>
<dbReference type="InterPro" id="IPR009061">
    <property type="entry name" value="DNA-bd_dom_put_sf"/>
</dbReference>
<gene>
    <name evidence="2" type="ORF">C2134_18460</name>
</gene>
<sequence>MTTKIEIAPDDEKPARPWHGQGPIKGDRYLRRDVVLERVGITKTTLYDWIAAGNFPPSIPLGGGSVGFLESHLEIWIKWRFECAGLIRAA</sequence>
<name>A0A2K4MJK8_9NEIS</name>
<proteinExistence type="predicted"/>
<accession>A0A2K4MJK8</accession>
<dbReference type="Gene3D" id="1.10.238.160">
    <property type="match status" value="1"/>
</dbReference>
<dbReference type="SUPFAM" id="SSF46955">
    <property type="entry name" value="Putative DNA-binding domain"/>
    <property type="match status" value="1"/>
</dbReference>
<reference evidence="2 3" key="1">
    <citation type="submission" date="2018-01" db="EMBL/GenBank/DDBJ databases">
        <title>Genomic Sequence of Chromobacterium MWU13-2610 from wild cranberry bogs within the Cape Cod National Seashore.</title>
        <authorList>
            <person name="O'Hara-Hanley K."/>
            <person name="Soby S."/>
            <person name="Harrison A."/>
        </authorList>
    </citation>
    <scope>NUCLEOTIDE SEQUENCE [LARGE SCALE GENOMIC DNA]</scope>
    <source>
        <strain evidence="2 3">MWU13-2610</strain>
    </source>
</reference>
<dbReference type="InterPro" id="IPR010260">
    <property type="entry name" value="AlpA"/>
</dbReference>
<feature type="region of interest" description="Disordered" evidence="1">
    <location>
        <begin position="1"/>
        <end position="24"/>
    </location>
</feature>
<evidence type="ECO:0000313" key="3">
    <source>
        <dbReference type="Proteomes" id="UP000236416"/>
    </source>
</evidence>
<keyword evidence="3" id="KW-1185">Reference proteome</keyword>
<evidence type="ECO:0000313" key="2">
    <source>
        <dbReference type="EMBL" id="POA97179.1"/>
    </source>
</evidence>
<dbReference type="Proteomes" id="UP000236416">
    <property type="component" value="Unassembled WGS sequence"/>
</dbReference>
<dbReference type="RefSeq" id="WP_083339090.1">
    <property type="nucleotide sequence ID" value="NZ_PPTF01000078.1"/>
</dbReference>
<organism evidence="2 3">
    <name type="scientific">Chromobacterium sinusclupearum</name>
    <dbReference type="NCBI Taxonomy" id="2077146"/>
    <lineage>
        <taxon>Bacteria</taxon>
        <taxon>Pseudomonadati</taxon>
        <taxon>Pseudomonadota</taxon>
        <taxon>Betaproteobacteria</taxon>
        <taxon>Neisseriales</taxon>
        <taxon>Chromobacteriaceae</taxon>
        <taxon>Chromobacterium</taxon>
    </lineage>
</organism>